<keyword evidence="4 5" id="KW-0472">Membrane</keyword>
<dbReference type="PANTHER" id="PTHR43847:SF1">
    <property type="entry name" value="BLL3993 PROTEIN"/>
    <property type="match status" value="1"/>
</dbReference>
<dbReference type="Gene3D" id="1.20.120.1630">
    <property type="match status" value="1"/>
</dbReference>
<dbReference type="GO" id="GO:0032259">
    <property type="term" value="P:methylation"/>
    <property type="evidence" value="ECO:0007669"/>
    <property type="project" value="UniProtKB-KW"/>
</dbReference>
<evidence type="ECO:0000256" key="4">
    <source>
        <dbReference type="ARBA" id="ARBA00023136"/>
    </source>
</evidence>
<comment type="subcellular location">
    <subcellularLocation>
        <location evidence="1">Endomembrane system</location>
        <topology evidence="1">Multi-pass membrane protein</topology>
    </subcellularLocation>
</comment>
<feature type="transmembrane region" description="Helical" evidence="5">
    <location>
        <begin position="114"/>
        <end position="146"/>
    </location>
</feature>
<organism evidence="6 7">
    <name type="scientific">Chelativorans intermedius</name>
    <dbReference type="NCBI Taxonomy" id="515947"/>
    <lineage>
        <taxon>Bacteria</taxon>
        <taxon>Pseudomonadati</taxon>
        <taxon>Pseudomonadota</taxon>
        <taxon>Alphaproteobacteria</taxon>
        <taxon>Hyphomicrobiales</taxon>
        <taxon>Phyllobacteriaceae</taxon>
        <taxon>Chelativorans</taxon>
    </lineage>
</organism>
<dbReference type="InterPro" id="IPR052527">
    <property type="entry name" value="Metal_cation-efflux_comp"/>
</dbReference>
<proteinExistence type="predicted"/>
<keyword evidence="2 5" id="KW-0812">Transmembrane</keyword>
<keyword evidence="7" id="KW-1185">Reference proteome</keyword>
<dbReference type="InterPro" id="IPR007318">
    <property type="entry name" value="Phopholipid_MeTrfase"/>
</dbReference>
<dbReference type="EMBL" id="JBHLXD010000035">
    <property type="protein sequence ID" value="MFC0209983.1"/>
    <property type="molecule type" value="Genomic_DNA"/>
</dbReference>
<comment type="caution">
    <text evidence="6">The sequence shown here is derived from an EMBL/GenBank/DDBJ whole genome shotgun (WGS) entry which is preliminary data.</text>
</comment>
<accession>A0ABV6DBH3</accession>
<evidence type="ECO:0000313" key="6">
    <source>
        <dbReference type="EMBL" id="MFC0209983.1"/>
    </source>
</evidence>
<feature type="transmembrane region" description="Helical" evidence="5">
    <location>
        <begin position="40"/>
        <end position="58"/>
    </location>
</feature>
<dbReference type="RefSeq" id="WP_261521310.1">
    <property type="nucleotide sequence ID" value="NZ_JAODNW010000017.1"/>
</dbReference>
<dbReference type="GO" id="GO:0004671">
    <property type="term" value="F:protein C-terminal S-isoprenylcysteine carboxyl O-methyltransferase activity"/>
    <property type="evidence" value="ECO:0007669"/>
    <property type="project" value="UniProtKB-EC"/>
</dbReference>
<evidence type="ECO:0000256" key="3">
    <source>
        <dbReference type="ARBA" id="ARBA00022989"/>
    </source>
</evidence>
<gene>
    <name evidence="6" type="ORF">ACFFJ2_16410</name>
</gene>
<evidence type="ECO:0000256" key="2">
    <source>
        <dbReference type="ARBA" id="ARBA00022692"/>
    </source>
</evidence>
<dbReference type="EC" id="2.1.1.100" evidence="6"/>
<evidence type="ECO:0000256" key="1">
    <source>
        <dbReference type="ARBA" id="ARBA00004127"/>
    </source>
</evidence>
<dbReference type="PANTHER" id="PTHR43847">
    <property type="entry name" value="BLL3993 PROTEIN"/>
    <property type="match status" value="1"/>
</dbReference>
<dbReference type="Pfam" id="PF04191">
    <property type="entry name" value="PEMT"/>
    <property type="match status" value="1"/>
</dbReference>
<feature type="transmembrane region" description="Helical" evidence="5">
    <location>
        <begin position="70"/>
        <end position="93"/>
    </location>
</feature>
<evidence type="ECO:0000256" key="5">
    <source>
        <dbReference type="SAM" id="Phobius"/>
    </source>
</evidence>
<reference evidence="6 7" key="1">
    <citation type="submission" date="2024-09" db="EMBL/GenBank/DDBJ databases">
        <authorList>
            <person name="Sun Q."/>
            <person name="Mori K."/>
        </authorList>
    </citation>
    <scope>NUCLEOTIDE SEQUENCE [LARGE SCALE GENOMIC DNA]</scope>
    <source>
        <strain evidence="6 7">CCM 8543</strain>
    </source>
</reference>
<keyword evidence="6" id="KW-0808">Transferase</keyword>
<keyword evidence="3 5" id="KW-1133">Transmembrane helix</keyword>
<evidence type="ECO:0000313" key="7">
    <source>
        <dbReference type="Proteomes" id="UP001589755"/>
    </source>
</evidence>
<dbReference type="EC" id="2.1.1.334" evidence="6"/>
<keyword evidence="6" id="KW-0489">Methyltransferase</keyword>
<sequence>MTRRLRTRRKKAAKLVEGMASSIFVHRDVRMRYQPVNQRSRIRILQVGGLLIAVPLLTMRPALAGDGHEVIEVISLALVLICIAGRMWSILYIGSKKNRELVTTGPYSMTRNPLYFFSVLGAVGIGLFVGSLTLAFLLGLAVYLVLVMTAEKEAEHLEALFGTQYRDYARTTPIFWPKPSLYREAGEVAFSPVALRRTFLDGLLFLIAFPAIEVIEYLHEVAYLPMLFNLL</sequence>
<dbReference type="Proteomes" id="UP001589755">
    <property type="component" value="Unassembled WGS sequence"/>
</dbReference>
<name>A0ABV6DBH3_9HYPH</name>
<protein>
    <submittedName>
        <fullName evidence="6">Methyltransferase family protein</fullName>
        <ecNumber evidence="6">2.1.1.100</ecNumber>
        <ecNumber evidence="6">2.1.1.334</ecNumber>
    </submittedName>
</protein>